<comment type="caution">
    <text evidence="1">The sequence shown here is derived from an EMBL/GenBank/DDBJ whole genome shotgun (WGS) entry which is preliminary data.</text>
</comment>
<name>A0ACB8K9X9_CITSI</name>
<evidence type="ECO:0000313" key="1">
    <source>
        <dbReference type="EMBL" id="KAH9751217.1"/>
    </source>
</evidence>
<gene>
    <name evidence="1" type="ORF">KPL71_014195</name>
</gene>
<keyword evidence="1" id="KW-0548">Nucleotidyltransferase</keyword>
<evidence type="ECO:0000313" key="2">
    <source>
        <dbReference type="Proteomes" id="UP000829398"/>
    </source>
</evidence>
<keyword evidence="2" id="KW-1185">Reference proteome</keyword>
<keyword evidence="1" id="KW-0808">Transferase</keyword>
<dbReference type="Proteomes" id="UP000829398">
    <property type="component" value="Chromosome 5"/>
</dbReference>
<proteinExistence type="predicted"/>
<accession>A0ACB8K9X9</accession>
<sequence length="326" mass="37093">MSGYQIDVKEKFKEVPSCSDSSKSRWDVFWSDELPEKVKIFMWKAIKNLLPTASNLWKRKIVVEPVCVRCGCRREDVVHALLECKATRRVWKKTEFYEDIKMMAQQDILSMIQEVALKRSKEGREMGKQEDPLLPVARAEAIVESYKRIKCSKDQATLKTPRKKIQTWMGPPEGWYKVNVDAAINTSAQQAGLGVVIRNSRGKIIAAAVKRVLYEGSVVDMEAEAVLFGIQNAFQVNCRPMIIESDSSEVVELSINRKGSLTEIAWTIADIQLFSKNQNPSRIQYVPRACNALVDSLAKLALSFERPALWLENFPYNILLLFSKSV</sequence>
<keyword evidence="1" id="KW-0695">RNA-directed DNA polymerase</keyword>
<reference evidence="2" key="1">
    <citation type="journal article" date="2023" name="Hortic. Res.">
        <title>A chromosome-level phased genome enabling allele-level studies in sweet orange: a case study on citrus Huanglongbing tolerance.</title>
        <authorList>
            <person name="Wu B."/>
            <person name="Yu Q."/>
            <person name="Deng Z."/>
            <person name="Duan Y."/>
            <person name="Luo F."/>
            <person name="Gmitter F. Jr."/>
        </authorList>
    </citation>
    <scope>NUCLEOTIDE SEQUENCE [LARGE SCALE GENOMIC DNA]</scope>
    <source>
        <strain evidence="2">cv. Valencia</strain>
    </source>
</reference>
<dbReference type="EMBL" id="CM039174">
    <property type="protein sequence ID" value="KAH9751217.1"/>
    <property type="molecule type" value="Genomic_DNA"/>
</dbReference>
<protein>
    <submittedName>
        <fullName evidence="1">Reverse transcriptase/RNA-dependent DNA polymerase</fullName>
    </submittedName>
</protein>
<organism evidence="1 2">
    <name type="scientific">Citrus sinensis</name>
    <name type="common">Sweet orange</name>
    <name type="synonym">Citrus aurantium var. sinensis</name>
    <dbReference type="NCBI Taxonomy" id="2711"/>
    <lineage>
        <taxon>Eukaryota</taxon>
        <taxon>Viridiplantae</taxon>
        <taxon>Streptophyta</taxon>
        <taxon>Embryophyta</taxon>
        <taxon>Tracheophyta</taxon>
        <taxon>Spermatophyta</taxon>
        <taxon>Magnoliopsida</taxon>
        <taxon>eudicotyledons</taxon>
        <taxon>Gunneridae</taxon>
        <taxon>Pentapetalae</taxon>
        <taxon>rosids</taxon>
        <taxon>malvids</taxon>
        <taxon>Sapindales</taxon>
        <taxon>Rutaceae</taxon>
        <taxon>Aurantioideae</taxon>
        <taxon>Citrus</taxon>
    </lineage>
</organism>